<reference evidence="3 4" key="1">
    <citation type="submission" date="2022-01" db="EMBL/GenBank/DDBJ databases">
        <title>A chromosomal length assembly of Cordylochernes scorpioides.</title>
        <authorList>
            <person name="Zeh D."/>
            <person name="Zeh J."/>
        </authorList>
    </citation>
    <scope>NUCLEOTIDE SEQUENCE [LARGE SCALE GENOMIC DNA]</scope>
    <source>
        <strain evidence="3">IN4F17</strain>
        <tissue evidence="3">Whole Body</tissue>
    </source>
</reference>
<dbReference type="PANTHER" id="PTHR48228:SF5">
    <property type="entry name" value="ALPHA-METHYLACYL-COA RACEMASE"/>
    <property type="match status" value="1"/>
</dbReference>
<gene>
    <name evidence="3" type="ORF">LAZ67_9003887</name>
</gene>
<evidence type="ECO:0000313" key="3">
    <source>
        <dbReference type="EMBL" id="UYV72592.1"/>
    </source>
</evidence>
<dbReference type="SUPFAM" id="SSF89796">
    <property type="entry name" value="CoA-transferase family III (CaiB/BaiF)"/>
    <property type="match status" value="1"/>
</dbReference>
<dbReference type="Proteomes" id="UP001235939">
    <property type="component" value="Chromosome 09"/>
</dbReference>
<dbReference type="InterPro" id="IPR044855">
    <property type="entry name" value="CoA-Trfase_III_dom3_sf"/>
</dbReference>
<dbReference type="Gene3D" id="3.40.50.10540">
    <property type="entry name" value="Crotonobetainyl-coa:carnitine coa-transferase, domain 1"/>
    <property type="match status" value="1"/>
</dbReference>
<accession>A0ABY6KWE5</accession>
<dbReference type="Gene3D" id="3.30.1540.10">
    <property type="entry name" value="formyl-coa transferase, domain 3"/>
    <property type="match status" value="1"/>
</dbReference>
<dbReference type="InterPro" id="IPR050509">
    <property type="entry name" value="CoA-transferase_III"/>
</dbReference>
<feature type="compositionally biased region" description="Polar residues" evidence="2">
    <location>
        <begin position="331"/>
        <end position="340"/>
    </location>
</feature>
<dbReference type="InterPro" id="IPR023606">
    <property type="entry name" value="CoA-Trfase_III_dom_1_sf"/>
</dbReference>
<sequence length="374" mass="40838">MALKGIKVIEMAGLAPVPMCGRILRDFGAQVIKIEKDVQGLIQDTLAYGKKTVHLNLKVPAAVQAVKDLCSRSDVLLDPYRPGVLERLTLGPKELHEVNPQLIIARLSGFGQTGPLALKAGHDINYLAQSGVLSVLGRSGQPPQPPVNLLADFGGGSLMCAIGIMAALLERNTSQRGQVVDCSMVEGSAYAYSFLWATRPHAGFMWPRPDSRGANLLDGGAPFYRTYATKDGKFMAVGALEPKFYCGLLSGLGLAEDKHDQWTGWPQLHQIFEAKFLEKTQQEWTEIFDQLDCCVSPVLSFEEAAQHPHSKARASFAQSGMPKPSPVLSHTPAQASPLTQESEDPYEATAQILREELNYSEEQIEEALRVKSKL</sequence>
<evidence type="ECO:0000256" key="1">
    <source>
        <dbReference type="ARBA" id="ARBA00008383"/>
    </source>
</evidence>
<dbReference type="EMBL" id="CP092871">
    <property type="protein sequence ID" value="UYV72592.1"/>
    <property type="molecule type" value="Genomic_DNA"/>
</dbReference>
<protein>
    <submittedName>
        <fullName evidence="3">AMACR</fullName>
    </submittedName>
</protein>
<organism evidence="3 4">
    <name type="scientific">Cordylochernes scorpioides</name>
    <dbReference type="NCBI Taxonomy" id="51811"/>
    <lineage>
        <taxon>Eukaryota</taxon>
        <taxon>Metazoa</taxon>
        <taxon>Ecdysozoa</taxon>
        <taxon>Arthropoda</taxon>
        <taxon>Chelicerata</taxon>
        <taxon>Arachnida</taxon>
        <taxon>Pseudoscorpiones</taxon>
        <taxon>Cheliferoidea</taxon>
        <taxon>Chernetidae</taxon>
        <taxon>Cordylochernes</taxon>
    </lineage>
</organism>
<dbReference type="PANTHER" id="PTHR48228">
    <property type="entry name" value="SUCCINYL-COA--D-CITRAMALATE COA-TRANSFERASE"/>
    <property type="match status" value="1"/>
</dbReference>
<name>A0ABY6KWE5_9ARAC</name>
<keyword evidence="4" id="KW-1185">Reference proteome</keyword>
<evidence type="ECO:0000313" key="4">
    <source>
        <dbReference type="Proteomes" id="UP001235939"/>
    </source>
</evidence>
<feature type="region of interest" description="Disordered" evidence="2">
    <location>
        <begin position="310"/>
        <end position="347"/>
    </location>
</feature>
<dbReference type="Pfam" id="PF02515">
    <property type="entry name" value="CoA_transf_3"/>
    <property type="match status" value="1"/>
</dbReference>
<evidence type="ECO:0000256" key="2">
    <source>
        <dbReference type="SAM" id="MobiDB-lite"/>
    </source>
</evidence>
<dbReference type="InterPro" id="IPR003673">
    <property type="entry name" value="CoA-Trfase_fam_III"/>
</dbReference>
<proteinExistence type="inferred from homology"/>
<comment type="similarity">
    <text evidence="1">Belongs to the CoA-transferase III family.</text>
</comment>